<evidence type="ECO:0000313" key="1">
    <source>
        <dbReference type="EMBL" id="ANE48930.1"/>
    </source>
</evidence>
<name>A0A172TPJ0_9BACL</name>
<protein>
    <recommendedName>
        <fullName evidence="3">DUF4127 domain-containing protein</fullName>
    </recommendedName>
</protein>
<dbReference type="Pfam" id="PF13552">
    <property type="entry name" value="DUF4127"/>
    <property type="match status" value="1"/>
</dbReference>
<organism evidence="1 2">
    <name type="scientific">Paenibacillus swuensis</name>
    <dbReference type="NCBI Taxonomy" id="1178515"/>
    <lineage>
        <taxon>Bacteria</taxon>
        <taxon>Bacillati</taxon>
        <taxon>Bacillota</taxon>
        <taxon>Bacilli</taxon>
        <taxon>Bacillales</taxon>
        <taxon>Paenibacillaceae</taxon>
        <taxon>Paenibacillus</taxon>
    </lineage>
</organism>
<dbReference type="KEGG" id="pswu:SY83_14290"/>
<dbReference type="PATRIC" id="fig|1178515.4.peg.2869"/>
<evidence type="ECO:0008006" key="3">
    <source>
        <dbReference type="Google" id="ProtNLM"/>
    </source>
</evidence>
<dbReference type="STRING" id="1178515.SY83_14290"/>
<dbReference type="InterPro" id="IPR025394">
    <property type="entry name" value="DUF4127"/>
</dbReference>
<dbReference type="Proteomes" id="UP000076927">
    <property type="component" value="Chromosome"/>
</dbReference>
<evidence type="ECO:0000313" key="2">
    <source>
        <dbReference type="Proteomes" id="UP000076927"/>
    </source>
</evidence>
<gene>
    <name evidence="1" type="ORF">SY83_14290</name>
</gene>
<proteinExistence type="predicted"/>
<dbReference type="EMBL" id="CP011388">
    <property type="protein sequence ID" value="ANE48930.1"/>
    <property type="molecule type" value="Genomic_DNA"/>
</dbReference>
<dbReference type="AlphaFoldDB" id="A0A172TPJ0"/>
<reference evidence="1 2" key="1">
    <citation type="submission" date="2015-01" db="EMBL/GenBank/DDBJ databases">
        <title>Paenibacillus swuensis/DY6/whole genome sequencing.</title>
        <authorList>
            <person name="Kim M.K."/>
            <person name="Srinivasan S."/>
            <person name="Lee J.-J."/>
        </authorList>
    </citation>
    <scope>NUCLEOTIDE SEQUENCE [LARGE SCALE GENOMIC DNA]</scope>
    <source>
        <strain evidence="1 2">DY6</strain>
    </source>
</reference>
<sequence length="515" mass="59065">MRIVYLPLDERPCNVDVVEAIARSSGEVELILPDRHLLGYKKRPADTERLWLWLLDSLPGADAMILSADMLIYGGLLPSRVHVLQPSVPALWEERLRALRSSYPQLPIYAFNLIMRTPRYSSSDEEPDYYEDWGRELFTRAYLHDKGERESLSETETEELNVLHSRLPAEHIQDYERRRAFNVDINLMMLELVKEGVITFLAIPQDDSAEFGYTARDQQQVVKLREALRLQRRVHMYPGADEAGATLLARAYNAVKGQKPRIYTFWSGTLGPQLIPLYEDRPFAESLKAHALAAGCQLTDRAEEADLVLAYNVPGRIMQESWEQDRKDLTYASFRHMLSFVERIRDFMEADKPVVIADSAFANGGDRELIQCLDEERMLDRLLSYKGWNTNCNTLGTTLSQGVLGLKGETAVIQENLIYHLLDDYIYQAEVRSAIVSTFLPAHELTYFDLKDCAEAVNEERDRLIRERYDALILHSFKHLSLTAVGSFAPWNRMFECGLTLQFRQTEEGQHAGGH</sequence>
<keyword evidence="2" id="KW-1185">Reference proteome</keyword>
<accession>A0A172TPJ0</accession>